<reference evidence="6" key="1">
    <citation type="journal article" date="2006" name="Appl. Environ. Microbiol.">
        <title>Isolation and biochemical characterization of two novel metagenome-derived esterases.</title>
        <authorList>
            <person name="Elend C."/>
            <person name="Schmeisser C."/>
            <person name="Leggewie C."/>
            <person name="Babiak P."/>
            <person name="Carballeira J.D."/>
            <person name="Steele H.L."/>
            <person name="Reymond J.L."/>
            <person name="Jaeger K.E."/>
            <person name="Streit W.R."/>
        </authorList>
    </citation>
    <scope>NUCLEOTIDE SEQUENCE</scope>
</reference>
<dbReference type="EMBL" id="DQ022079">
    <property type="protein sequence ID" value="AAY90132.1"/>
    <property type="molecule type" value="Genomic_DNA"/>
</dbReference>
<dbReference type="PROSITE" id="PS01081">
    <property type="entry name" value="HTH_TETR_1"/>
    <property type="match status" value="1"/>
</dbReference>
<protein>
    <submittedName>
        <fullName evidence="6">Putative transcriptional regulator</fullName>
    </submittedName>
</protein>
<evidence type="ECO:0000256" key="4">
    <source>
        <dbReference type="PROSITE-ProRule" id="PRU00335"/>
    </source>
</evidence>
<keyword evidence="3" id="KW-0804">Transcription</keyword>
<dbReference type="Pfam" id="PF00440">
    <property type="entry name" value="TetR_N"/>
    <property type="match status" value="1"/>
</dbReference>
<sequence length="223" mass="24277">MIVPQSILYGLNSFKAPQPAMSAEKPIYPGRPRQFEDEDVIDAAVAVFSVNGYAGTSAQDLCNGTGLGRGSLYNAFGSKQALYEQALLRSHEHTMSAQLAILTQPGLVKERLRTLLLWGIAEDLSQPEQHDAMVLFSALERGSKDQAVASLNQEYRQRLEQTLVAVFTEGQETGQTGELGSKASAIEMARGFLAGYYGLRVLNKNISDRNTLEDVVAGLLINL</sequence>
<dbReference type="InterPro" id="IPR001647">
    <property type="entry name" value="HTH_TetR"/>
</dbReference>
<evidence type="ECO:0000256" key="3">
    <source>
        <dbReference type="ARBA" id="ARBA00023163"/>
    </source>
</evidence>
<dbReference type="PROSITE" id="PS50977">
    <property type="entry name" value="HTH_TETR_2"/>
    <property type="match status" value="1"/>
</dbReference>
<dbReference type="InterPro" id="IPR023772">
    <property type="entry name" value="DNA-bd_HTH_TetR-type_CS"/>
</dbReference>
<feature type="domain" description="HTH tetR-type" evidence="5">
    <location>
        <begin position="34"/>
        <end position="94"/>
    </location>
</feature>
<name>Q1I190_9BACT</name>
<proteinExistence type="predicted"/>
<dbReference type="InterPro" id="IPR009057">
    <property type="entry name" value="Homeodomain-like_sf"/>
</dbReference>
<keyword evidence="1" id="KW-0805">Transcription regulation</keyword>
<dbReference type="GO" id="GO:0003677">
    <property type="term" value="F:DNA binding"/>
    <property type="evidence" value="ECO:0007669"/>
    <property type="project" value="UniProtKB-UniRule"/>
</dbReference>
<evidence type="ECO:0000259" key="5">
    <source>
        <dbReference type="PROSITE" id="PS50977"/>
    </source>
</evidence>
<dbReference type="PANTHER" id="PTHR47506:SF1">
    <property type="entry name" value="HTH-TYPE TRANSCRIPTIONAL REGULATOR YJDC"/>
    <property type="match status" value="1"/>
</dbReference>
<gene>
    <name evidence="6" type="ORF">ce1.004</name>
</gene>
<feature type="DNA-binding region" description="H-T-H motif" evidence="4">
    <location>
        <begin position="57"/>
        <end position="76"/>
    </location>
</feature>
<evidence type="ECO:0000256" key="2">
    <source>
        <dbReference type="ARBA" id="ARBA00023125"/>
    </source>
</evidence>
<evidence type="ECO:0000256" key="1">
    <source>
        <dbReference type="ARBA" id="ARBA00023015"/>
    </source>
</evidence>
<dbReference type="AlphaFoldDB" id="Q1I190"/>
<organism evidence="6">
    <name type="scientific">uncultured bacterium pCosCE1</name>
    <dbReference type="NCBI Taxonomy" id="333137"/>
    <lineage>
        <taxon>Bacteria</taxon>
        <taxon>environmental samples</taxon>
    </lineage>
</organism>
<keyword evidence="2 4" id="KW-0238">DNA-binding</keyword>
<dbReference type="PANTHER" id="PTHR47506">
    <property type="entry name" value="TRANSCRIPTIONAL REGULATORY PROTEIN"/>
    <property type="match status" value="1"/>
</dbReference>
<dbReference type="Gene3D" id="1.10.10.60">
    <property type="entry name" value="Homeodomain-like"/>
    <property type="match status" value="1"/>
</dbReference>
<evidence type="ECO:0000313" key="6">
    <source>
        <dbReference type="EMBL" id="AAY90132.1"/>
    </source>
</evidence>
<dbReference type="SUPFAM" id="SSF46689">
    <property type="entry name" value="Homeodomain-like"/>
    <property type="match status" value="1"/>
</dbReference>
<dbReference type="SUPFAM" id="SSF48498">
    <property type="entry name" value="Tetracyclin repressor-like, C-terminal domain"/>
    <property type="match status" value="1"/>
</dbReference>
<dbReference type="Gene3D" id="1.10.357.10">
    <property type="entry name" value="Tetracycline Repressor, domain 2"/>
    <property type="match status" value="1"/>
</dbReference>
<dbReference type="PRINTS" id="PR00455">
    <property type="entry name" value="HTHTETR"/>
</dbReference>
<dbReference type="InterPro" id="IPR036271">
    <property type="entry name" value="Tet_transcr_reg_TetR-rel_C_sf"/>
</dbReference>
<accession>Q1I190</accession>